<dbReference type="Proteomes" id="UP001431532">
    <property type="component" value="Unassembled WGS sequence"/>
</dbReference>
<feature type="transmembrane region" description="Helical" evidence="1">
    <location>
        <begin position="400"/>
        <end position="420"/>
    </location>
</feature>
<proteinExistence type="predicted"/>
<feature type="transmembrane region" description="Helical" evidence="1">
    <location>
        <begin position="426"/>
        <end position="450"/>
    </location>
</feature>
<feature type="transmembrane region" description="Helical" evidence="1">
    <location>
        <begin position="75"/>
        <end position="97"/>
    </location>
</feature>
<organism evidence="2 3">
    <name type="scientific">Peloplasma aerotolerans</name>
    <dbReference type="NCBI Taxonomy" id="3044389"/>
    <lineage>
        <taxon>Bacteria</taxon>
        <taxon>Bacillati</taxon>
        <taxon>Mycoplasmatota</taxon>
        <taxon>Mollicutes</taxon>
        <taxon>Acholeplasmatales</taxon>
        <taxon>Acholeplasmataceae</taxon>
        <taxon>Peloplasma</taxon>
    </lineage>
</organism>
<feature type="transmembrane region" description="Helical" evidence="1">
    <location>
        <begin position="118"/>
        <end position="142"/>
    </location>
</feature>
<evidence type="ECO:0000313" key="2">
    <source>
        <dbReference type="EMBL" id="MDI6453422.1"/>
    </source>
</evidence>
<feature type="transmembrane region" description="Helical" evidence="1">
    <location>
        <begin position="148"/>
        <end position="176"/>
    </location>
</feature>
<feature type="transmembrane region" description="Helical" evidence="1">
    <location>
        <begin position="308"/>
        <end position="335"/>
    </location>
</feature>
<feature type="transmembrane region" description="Helical" evidence="1">
    <location>
        <begin position="355"/>
        <end position="379"/>
    </location>
</feature>
<evidence type="ECO:0000313" key="3">
    <source>
        <dbReference type="Proteomes" id="UP001431532"/>
    </source>
</evidence>
<protein>
    <recommendedName>
        <fullName evidence="4">ABC transporter permease</fullName>
    </recommendedName>
</protein>
<feature type="transmembrane region" description="Helical" evidence="1">
    <location>
        <begin position="32"/>
        <end position="55"/>
    </location>
</feature>
<keyword evidence="1" id="KW-1133">Transmembrane helix</keyword>
<feature type="transmembrane region" description="Helical" evidence="1">
    <location>
        <begin position="471"/>
        <end position="493"/>
    </location>
</feature>
<keyword evidence="1" id="KW-0812">Transmembrane</keyword>
<evidence type="ECO:0008006" key="4">
    <source>
        <dbReference type="Google" id="ProtNLM"/>
    </source>
</evidence>
<sequence>MMYKSLVKLFFKENFSLKRLMGFDIKKSKVKAALIGLAIIYAIAVFVGAFGYMFFDLGRILNDMGQPKILLSFLTIYSLGLAIIIVLLRASGSLFYYKDYDILSPLPIHPRTILMAKITVLLTMLYVSSFIFTLPIAFSYFYWTGFSILSIIYYLIGFVFVPLVPFIVMTLISLLIAIVTSRFRKNKIINIIIMFAVFIGIFMFTFSINDVDVNPLTGQIELFAGITNAYPPFKWFMNSIHDHNVIDLILLVSSHGLLFGIFVYFVQGIVHQTNQKGIRSDTRKNGSVIKYQQRSVMMALVQKEFKKFFSITLYAVNAGLGPVIMIVLSIASLFYKTQIEAYLGEIIGVGLDIEIMIMILIGFSISMTYTPAISLSLEGKNYWIVKSLPIESETIVLSKILFNILLALPVAIISMLIFGYTLGISIVNQLLLIVLFSIFTLTISSMDAIINLHMPKFDFVNEVEVIKQSAGALLGVFGGFAAMILNGVIYYLLNDLFNLSIIVIFMIILNILLSLFFIYYIRKNSSSLLSKMKA</sequence>
<keyword evidence="1" id="KW-0472">Membrane</keyword>
<name>A0AAW6U695_9MOLU</name>
<dbReference type="RefSeq" id="WP_282839855.1">
    <property type="nucleotide sequence ID" value="NZ_JASCXW010000028.1"/>
</dbReference>
<comment type="caution">
    <text evidence="2">The sequence shown here is derived from an EMBL/GenBank/DDBJ whole genome shotgun (WGS) entry which is preliminary data.</text>
</comment>
<dbReference type="EMBL" id="JASCXW010000028">
    <property type="protein sequence ID" value="MDI6453422.1"/>
    <property type="molecule type" value="Genomic_DNA"/>
</dbReference>
<feature type="transmembrane region" description="Helical" evidence="1">
    <location>
        <begin position="499"/>
        <end position="521"/>
    </location>
</feature>
<feature type="transmembrane region" description="Helical" evidence="1">
    <location>
        <begin position="245"/>
        <end position="266"/>
    </location>
</feature>
<reference evidence="2" key="1">
    <citation type="submission" date="2023-05" db="EMBL/GenBank/DDBJ databases">
        <title>Mariniplasma microaerophilum sp. nov., a novel anaerobic mollicute isolated from terrestrial mud volcano, Taman Peninsula, Russia.</title>
        <authorList>
            <person name="Khomyakova M.A."/>
            <person name="Merkel A.Y."/>
            <person name="Slobodkin A.I."/>
        </authorList>
    </citation>
    <scope>NUCLEOTIDE SEQUENCE</scope>
    <source>
        <strain evidence="2">M4Ah</strain>
    </source>
</reference>
<gene>
    <name evidence="2" type="ORF">QJ521_07580</name>
</gene>
<keyword evidence="3" id="KW-1185">Reference proteome</keyword>
<dbReference type="AlphaFoldDB" id="A0AAW6U695"/>
<accession>A0AAW6U695</accession>
<evidence type="ECO:0000256" key="1">
    <source>
        <dbReference type="SAM" id="Phobius"/>
    </source>
</evidence>
<feature type="transmembrane region" description="Helical" evidence="1">
    <location>
        <begin position="188"/>
        <end position="208"/>
    </location>
</feature>